<evidence type="ECO:0000256" key="1">
    <source>
        <dbReference type="ARBA" id="ARBA00001933"/>
    </source>
</evidence>
<dbReference type="InterPro" id="IPR001544">
    <property type="entry name" value="Aminotrans_IV"/>
</dbReference>
<dbReference type="RefSeq" id="WP_380839425.1">
    <property type="nucleotide sequence ID" value="NZ_JBHSFP010000005.1"/>
</dbReference>
<dbReference type="NCBIfam" id="TIGR01122">
    <property type="entry name" value="ilvE_I"/>
    <property type="match status" value="1"/>
</dbReference>
<evidence type="ECO:0000256" key="17">
    <source>
        <dbReference type="RuleBase" id="RU364094"/>
    </source>
</evidence>
<evidence type="ECO:0000256" key="5">
    <source>
        <dbReference type="ARBA" id="ARBA00005072"/>
    </source>
</evidence>
<proteinExistence type="inferred from homology"/>
<protein>
    <recommendedName>
        <fullName evidence="17">Branched-chain-amino-acid aminotransferase</fullName>
        <shortName evidence="17">BCAT</shortName>
        <ecNumber evidence="17">2.6.1.42</ecNumber>
    </recommendedName>
</protein>
<feature type="region of interest" description="Disordered" evidence="18">
    <location>
        <begin position="309"/>
        <end position="335"/>
    </location>
</feature>
<evidence type="ECO:0000256" key="14">
    <source>
        <dbReference type="ARBA" id="ARBA00049229"/>
    </source>
</evidence>
<keyword evidence="10 16" id="KW-0663">Pyridoxal phosphate</keyword>
<dbReference type="InterPro" id="IPR050571">
    <property type="entry name" value="Class-IV_PLP-Dep_Aminotrnsfr"/>
</dbReference>
<evidence type="ECO:0000256" key="7">
    <source>
        <dbReference type="ARBA" id="ARBA00022576"/>
    </source>
</evidence>
<organism evidence="19 20">
    <name type="scientific">Sphaerisporangium dianthi</name>
    <dbReference type="NCBI Taxonomy" id="1436120"/>
    <lineage>
        <taxon>Bacteria</taxon>
        <taxon>Bacillati</taxon>
        <taxon>Actinomycetota</taxon>
        <taxon>Actinomycetes</taxon>
        <taxon>Streptosporangiales</taxon>
        <taxon>Streptosporangiaceae</taxon>
        <taxon>Sphaerisporangium</taxon>
    </lineage>
</organism>
<dbReference type="InterPro" id="IPR043132">
    <property type="entry name" value="BCAT-like_C"/>
</dbReference>
<evidence type="ECO:0000256" key="3">
    <source>
        <dbReference type="ARBA" id="ARBA00004824"/>
    </source>
</evidence>
<evidence type="ECO:0000256" key="13">
    <source>
        <dbReference type="ARBA" id="ARBA00048798"/>
    </source>
</evidence>
<dbReference type="InterPro" id="IPR043131">
    <property type="entry name" value="BCAT-like_N"/>
</dbReference>
<keyword evidence="11 17" id="KW-0100">Branched-chain amino acid biosynthesis</keyword>
<keyword evidence="9 17" id="KW-0808">Transferase</keyword>
<comment type="cofactor">
    <cofactor evidence="1 16">
        <name>pyridoxal 5'-phosphate</name>
        <dbReference type="ChEBI" id="CHEBI:597326"/>
    </cofactor>
</comment>
<comment type="catalytic activity">
    <reaction evidence="13 17">
        <text>L-isoleucine + 2-oxoglutarate = (S)-3-methyl-2-oxopentanoate + L-glutamate</text>
        <dbReference type="Rhea" id="RHEA:24801"/>
        <dbReference type="ChEBI" id="CHEBI:16810"/>
        <dbReference type="ChEBI" id="CHEBI:29985"/>
        <dbReference type="ChEBI" id="CHEBI:35146"/>
        <dbReference type="ChEBI" id="CHEBI:58045"/>
        <dbReference type="EC" id="2.6.1.42"/>
    </reaction>
</comment>
<sequence length="335" mass="35678">MRPLPGRWVYHRVQDAGGFVRFDDVRLPPTTQGLHYGTGAFEGIRAHGGADGGRMHLFRVRDHYLRFLRSCRLLRIEVGLSADELTDLTVDLLRRNGDTGDVYVRPLAYKLGLLPGTPPGVGLGGISEAVTIVASRLGAYTPPGGVRCLISSWRRPSRAAVPVQAKITGGYVNSALAVEDARAAGYDDAILLNDAGQVAEASTANVFAVRGGTLLTPPADADILPGITRDTVLALAADLGMAVAEQPLHPADLLLADEVFLTGTGVGVTPVIEINGRPIGAGRPGPVTSRLVARYRQVVRAEREDTRRWLTPVKPGVPDGSRGEPVERPASKERA</sequence>
<comment type="similarity">
    <text evidence="6 15">Belongs to the class-IV pyridoxal-phosphate-dependent aminotransferase family.</text>
</comment>
<keyword evidence="20" id="KW-1185">Reference proteome</keyword>
<evidence type="ECO:0000256" key="4">
    <source>
        <dbReference type="ARBA" id="ARBA00004931"/>
    </source>
</evidence>
<evidence type="ECO:0000256" key="2">
    <source>
        <dbReference type="ARBA" id="ARBA00003109"/>
    </source>
</evidence>
<dbReference type="InterPro" id="IPR018300">
    <property type="entry name" value="Aminotrans_IV_CS"/>
</dbReference>
<comment type="function">
    <text evidence="2 17">Acts on leucine, isoleucine and valine.</text>
</comment>
<dbReference type="CDD" id="cd00449">
    <property type="entry name" value="PLPDE_IV"/>
    <property type="match status" value="1"/>
</dbReference>
<keyword evidence="8 17" id="KW-0028">Amino-acid biosynthesis</keyword>
<feature type="compositionally biased region" description="Basic and acidic residues" evidence="18">
    <location>
        <begin position="321"/>
        <end position="335"/>
    </location>
</feature>
<dbReference type="SUPFAM" id="SSF56752">
    <property type="entry name" value="D-aminoacid aminotransferase-like PLP-dependent enzymes"/>
    <property type="match status" value="1"/>
</dbReference>
<accession>A0ABV9CDM7</accession>
<dbReference type="GO" id="GO:0004084">
    <property type="term" value="F:branched-chain-amino-acid transaminase activity"/>
    <property type="evidence" value="ECO:0007669"/>
    <property type="project" value="UniProtKB-EC"/>
</dbReference>
<evidence type="ECO:0000256" key="12">
    <source>
        <dbReference type="ARBA" id="ARBA00048212"/>
    </source>
</evidence>
<dbReference type="PANTHER" id="PTHR42743">
    <property type="entry name" value="AMINO-ACID AMINOTRANSFERASE"/>
    <property type="match status" value="1"/>
</dbReference>
<comment type="catalytic activity">
    <reaction evidence="14 17">
        <text>L-leucine + 2-oxoglutarate = 4-methyl-2-oxopentanoate + L-glutamate</text>
        <dbReference type="Rhea" id="RHEA:18321"/>
        <dbReference type="ChEBI" id="CHEBI:16810"/>
        <dbReference type="ChEBI" id="CHEBI:17865"/>
        <dbReference type="ChEBI" id="CHEBI:29985"/>
        <dbReference type="ChEBI" id="CHEBI:57427"/>
        <dbReference type="EC" id="2.6.1.42"/>
    </reaction>
</comment>
<dbReference type="Pfam" id="PF01063">
    <property type="entry name" value="Aminotran_4"/>
    <property type="match status" value="1"/>
</dbReference>
<dbReference type="PROSITE" id="PS00770">
    <property type="entry name" value="AA_TRANSFER_CLASS_4"/>
    <property type="match status" value="1"/>
</dbReference>
<evidence type="ECO:0000256" key="11">
    <source>
        <dbReference type="ARBA" id="ARBA00023304"/>
    </source>
</evidence>
<dbReference type="EMBL" id="JBHSFP010000005">
    <property type="protein sequence ID" value="MFC4531104.1"/>
    <property type="molecule type" value="Genomic_DNA"/>
</dbReference>
<comment type="pathway">
    <text evidence="3 17">Amino-acid biosynthesis; L-isoleucine biosynthesis; L-isoleucine from 2-oxobutanoate: step 4/4.</text>
</comment>
<dbReference type="NCBIfam" id="NF005146">
    <property type="entry name" value="PRK06606.1"/>
    <property type="match status" value="1"/>
</dbReference>
<keyword evidence="7 17" id="KW-0032">Aminotransferase</keyword>
<evidence type="ECO:0000313" key="20">
    <source>
        <dbReference type="Proteomes" id="UP001596004"/>
    </source>
</evidence>
<evidence type="ECO:0000256" key="16">
    <source>
        <dbReference type="RuleBase" id="RU004516"/>
    </source>
</evidence>
<evidence type="ECO:0000313" key="19">
    <source>
        <dbReference type="EMBL" id="MFC4531104.1"/>
    </source>
</evidence>
<name>A0ABV9CDM7_9ACTN</name>
<dbReference type="InterPro" id="IPR005785">
    <property type="entry name" value="B_amino_transI"/>
</dbReference>
<dbReference type="Gene3D" id="3.20.10.10">
    <property type="entry name" value="D-amino Acid Aminotransferase, subunit A, domain 2"/>
    <property type="match status" value="1"/>
</dbReference>
<evidence type="ECO:0000256" key="8">
    <source>
        <dbReference type="ARBA" id="ARBA00022605"/>
    </source>
</evidence>
<comment type="caution">
    <text evidence="19">The sequence shown here is derived from an EMBL/GenBank/DDBJ whole genome shotgun (WGS) entry which is preliminary data.</text>
</comment>
<dbReference type="PANTHER" id="PTHR42743:SF4">
    <property type="entry name" value="BRANCHED-CHAIN-AMINO-ACID AMINOTRANSFERASE-RELATED"/>
    <property type="match status" value="1"/>
</dbReference>
<gene>
    <name evidence="17" type="primary">ilvE</name>
    <name evidence="19" type="ORF">ACFO60_10055</name>
</gene>
<dbReference type="Gene3D" id="3.30.470.10">
    <property type="match status" value="1"/>
</dbReference>
<dbReference type="InterPro" id="IPR036038">
    <property type="entry name" value="Aminotransferase-like"/>
</dbReference>
<comment type="pathway">
    <text evidence="4 17">Amino-acid biosynthesis; L-valine biosynthesis; L-valine from pyruvate: step 4/4.</text>
</comment>
<evidence type="ECO:0000256" key="6">
    <source>
        <dbReference type="ARBA" id="ARBA00009320"/>
    </source>
</evidence>
<dbReference type="EC" id="2.6.1.42" evidence="17"/>
<reference evidence="20" key="1">
    <citation type="journal article" date="2019" name="Int. J. Syst. Evol. Microbiol.">
        <title>The Global Catalogue of Microorganisms (GCM) 10K type strain sequencing project: providing services to taxonomists for standard genome sequencing and annotation.</title>
        <authorList>
            <consortium name="The Broad Institute Genomics Platform"/>
            <consortium name="The Broad Institute Genome Sequencing Center for Infectious Disease"/>
            <person name="Wu L."/>
            <person name="Ma J."/>
        </authorList>
    </citation>
    <scope>NUCLEOTIDE SEQUENCE [LARGE SCALE GENOMIC DNA]</scope>
    <source>
        <strain evidence="20">CGMCC 4.7132</strain>
    </source>
</reference>
<dbReference type="Proteomes" id="UP001596004">
    <property type="component" value="Unassembled WGS sequence"/>
</dbReference>
<evidence type="ECO:0000256" key="10">
    <source>
        <dbReference type="ARBA" id="ARBA00022898"/>
    </source>
</evidence>
<evidence type="ECO:0000256" key="15">
    <source>
        <dbReference type="RuleBase" id="RU004106"/>
    </source>
</evidence>
<comment type="catalytic activity">
    <reaction evidence="12 17">
        <text>L-valine + 2-oxoglutarate = 3-methyl-2-oxobutanoate + L-glutamate</text>
        <dbReference type="Rhea" id="RHEA:24813"/>
        <dbReference type="ChEBI" id="CHEBI:11851"/>
        <dbReference type="ChEBI" id="CHEBI:16810"/>
        <dbReference type="ChEBI" id="CHEBI:29985"/>
        <dbReference type="ChEBI" id="CHEBI:57762"/>
        <dbReference type="EC" id="2.6.1.42"/>
    </reaction>
</comment>
<evidence type="ECO:0000256" key="9">
    <source>
        <dbReference type="ARBA" id="ARBA00022679"/>
    </source>
</evidence>
<evidence type="ECO:0000256" key="18">
    <source>
        <dbReference type="SAM" id="MobiDB-lite"/>
    </source>
</evidence>
<comment type="pathway">
    <text evidence="5 17">Amino-acid biosynthesis; L-leucine biosynthesis; L-leucine from 3-methyl-2-oxobutanoate: step 4/4.</text>
</comment>